<feature type="chain" id="PRO_5002714673" description="Kazal-like domain-containing protein" evidence="5">
    <location>
        <begin position="25"/>
        <end position="785"/>
    </location>
</feature>
<dbReference type="HOGENOM" id="CLU_357270_0_0_1"/>
<keyword evidence="1 5" id="KW-0732">Signal</keyword>
<keyword evidence="3" id="KW-1015">Disulfide bond</keyword>
<dbReference type="eggNOG" id="ENOG502QPNV">
    <property type="taxonomic scope" value="Eukaryota"/>
</dbReference>
<gene>
    <name evidence="7" type="ORF">NEMVEDRAFT_v1g247591</name>
</gene>
<dbReference type="SUPFAM" id="SSF100895">
    <property type="entry name" value="Kazal-type serine protease inhibitors"/>
    <property type="match status" value="1"/>
</dbReference>
<feature type="domain" description="Kazal-like" evidence="6">
    <location>
        <begin position="54"/>
        <end position="108"/>
    </location>
</feature>
<feature type="compositionally biased region" description="Basic and acidic residues" evidence="4">
    <location>
        <begin position="336"/>
        <end position="356"/>
    </location>
</feature>
<dbReference type="PhylomeDB" id="A7SV42"/>
<dbReference type="SUPFAM" id="SSF51004">
    <property type="entry name" value="C-terminal (heme d1) domain of cytochrome cd1-nitrite reductase"/>
    <property type="match status" value="1"/>
</dbReference>
<evidence type="ECO:0000256" key="1">
    <source>
        <dbReference type="ARBA" id="ARBA00022729"/>
    </source>
</evidence>
<dbReference type="InterPro" id="IPR015943">
    <property type="entry name" value="WD40/YVTN_repeat-like_dom_sf"/>
</dbReference>
<reference evidence="7 8" key="1">
    <citation type="journal article" date="2007" name="Science">
        <title>Sea anemone genome reveals ancestral eumetazoan gene repertoire and genomic organization.</title>
        <authorList>
            <person name="Putnam N.H."/>
            <person name="Srivastava M."/>
            <person name="Hellsten U."/>
            <person name="Dirks B."/>
            <person name="Chapman J."/>
            <person name="Salamov A."/>
            <person name="Terry A."/>
            <person name="Shapiro H."/>
            <person name="Lindquist E."/>
            <person name="Kapitonov V.V."/>
            <person name="Jurka J."/>
            <person name="Genikhovich G."/>
            <person name="Grigoriev I.V."/>
            <person name="Lucas S.M."/>
            <person name="Steele R.E."/>
            <person name="Finnerty J.R."/>
            <person name="Technau U."/>
            <person name="Martindale M.Q."/>
            <person name="Rokhsar D.S."/>
        </authorList>
    </citation>
    <scope>NUCLEOTIDE SEQUENCE [LARGE SCALE GENOMIC DNA]</scope>
    <source>
        <strain evidence="8">CH2 X CH6</strain>
    </source>
</reference>
<name>A7SV42_NEMVE</name>
<dbReference type="Gene3D" id="2.130.10.10">
    <property type="entry name" value="YVTN repeat-like/Quinoprotein amine dehydrogenase"/>
    <property type="match status" value="1"/>
</dbReference>
<dbReference type="InParanoid" id="A7SV42"/>
<evidence type="ECO:0000256" key="2">
    <source>
        <dbReference type="ARBA" id="ARBA00022837"/>
    </source>
</evidence>
<evidence type="ECO:0000256" key="3">
    <source>
        <dbReference type="ARBA" id="ARBA00023157"/>
    </source>
</evidence>
<feature type="signal peptide" evidence="5">
    <location>
        <begin position="1"/>
        <end position="24"/>
    </location>
</feature>
<dbReference type="PROSITE" id="PS51465">
    <property type="entry name" value="KAZAL_2"/>
    <property type="match status" value="1"/>
</dbReference>
<dbReference type="PANTHER" id="PTHR10913">
    <property type="entry name" value="FOLLISTATIN-RELATED"/>
    <property type="match status" value="1"/>
</dbReference>
<evidence type="ECO:0000313" key="7">
    <source>
        <dbReference type="EMBL" id="EDO32424.1"/>
    </source>
</evidence>
<accession>A7SV42</accession>
<proteinExistence type="predicted"/>
<keyword evidence="2" id="KW-0106">Calcium</keyword>
<organism evidence="7 8">
    <name type="scientific">Nematostella vectensis</name>
    <name type="common">Starlet sea anemone</name>
    <dbReference type="NCBI Taxonomy" id="45351"/>
    <lineage>
        <taxon>Eukaryota</taxon>
        <taxon>Metazoa</taxon>
        <taxon>Cnidaria</taxon>
        <taxon>Anthozoa</taxon>
        <taxon>Hexacorallia</taxon>
        <taxon>Actiniaria</taxon>
        <taxon>Edwardsiidae</taxon>
        <taxon>Nematostella</taxon>
    </lineage>
</organism>
<feature type="compositionally biased region" description="Basic and acidic residues" evidence="4">
    <location>
        <begin position="239"/>
        <end position="259"/>
    </location>
</feature>
<dbReference type="InterPro" id="IPR018247">
    <property type="entry name" value="EF_Hand_1_Ca_BS"/>
</dbReference>
<keyword evidence="8" id="KW-1185">Reference proteome</keyword>
<dbReference type="Pfam" id="PF07648">
    <property type="entry name" value="Kazal_2"/>
    <property type="match status" value="1"/>
</dbReference>
<dbReference type="Proteomes" id="UP000001593">
    <property type="component" value="Unassembled WGS sequence"/>
</dbReference>
<dbReference type="OrthoDB" id="5952960at2759"/>
<feature type="region of interest" description="Disordered" evidence="4">
    <location>
        <begin position="239"/>
        <end position="357"/>
    </location>
</feature>
<dbReference type="EMBL" id="DS469825">
    <property type="protein sequence ID" value="EDO32424.1"/>
    <property type="molecule type" value="Genomic_DNA"/>
</dbReference>
<evidence type="ECO:0000259" key="6">
    <source>
        <dbReference type="PROSITE" id="PS51465"/>
    </source>
</evidence>
<dbReference type="PANTHER" id="PTHR10913:SF81">
    <property type="entry name" value="KAZAL-LIKE DOMAIN-CONTAINING PROTEIN"/>
    <property type="match status" value="1"/>
</dbReference>
<dbReference type="SMART" id="SM00280">
    <property type="entry name" value="KAZAL"/>
    <property type="match status" value="1"/>
</dbReference>
<dbReference type="InterPro" id="IPR002350">
    <property type="entry name" value="Kazal_dom"/>
</dbReference>
<sequence length="785" mass="87690">MATRNCLLLFILAILKFNSKETLATEESVKEIASKNQGTGCVKLCPAGQTCTLVSGRETCSCVTTCPDHHKPVCGSDGHLYINHCDLHRLACTTGRKISIDWDDTCRELEVAKNKCNERKMKTLKHRILTHFSQELVGHFTARRYIVMLFGRQDGNNNRRLDRAEVGRFLLNYAMYPDVRAILAYCDADDWMNYEDMDMDDVISVHEFFRSYEPSKHEQNLSAIPLPVLLPEVAEPKVTSEIRKRQNKAEKAQPAEKSKMQTKSENSKDQRTENETSKVEKAQEKSTVQPTSLRPLALPTGEPEVKTTTTSEVNHVTEKTPATKKPEVPFSQRATETTKKNEPHLETERKSKKDLTEPIIVNLKKEPLPPKESTRARPGVTHKKDLSVKTRNVFFAFADEGINVIDPVTSSVVHRMRGNDVIQNTAAKVCGDQACSWGDAVAVGSGVIYAADVTNRRLIVVDVSSLEIVEAINVSGFPYDLQYVSGRDELWVLNWAERVTGLITQVHGDNGTLAVIKNAMEKLTHTVTDVPLRHAIHSFHITDSCHLRDEERFGYVTHIEEPGIHEVDLAAREISRFIDLSSRGCHGTYGFTYSTGSDYGFVQCFTNEKKTLQAQYPIHMKTGTVINVLTVNTGLPHISPDGKYIVSLNEHVISALYVNEERTIQIGEPIKTSMSLSDATFIARDDGYDVYVTARDMSAVVLIHASPSGMETQKLLTDVGLSKKKDWDRVKRSIVTGCEYDARYLATPATAEDAVFIIDGQRQVVSGHAQKIRGAQALVWVSGEE</sequence>
<dbReference type="PROSITE" id="PS00018">
    <property type="entry name" value="EF_HAND_1"/>
    <property type="match status" value="2"/>
</dbReference>
<evidence type="ECO:0000256" key="4">
    <source>
        <dbReference type="SAM" id="MobiDB-lite"/>
    </source>
</evidence>
<dbReference type="Gene3D" id="3.30.60.30">
    <property type="match status" value="1"/>
</dbReference>
<dbReference type="GO" id="GO:0005576">
    <property type="term" value="C:extracellular region"/>
    <property type="evidence" value="ECO:0000318"/>
    <property type="project" value="GO_Central"/>
</dbReference>
<dbReference type="SUPFAM" id="SSF47473">
    <property type="entry name" value="EF-hand"/>
    <property type="match status" value="1"/>
</dbReference>
<dbReference type="InterPro" id="IPR036058">
    <property type="entry name" value="Kazal_dom_sf"/>
</dbReference>
<dbReference type="InterPro" id="IPR050653">
    <property type="entry name" value="Prot_Inhib_GrowthFact_Antg"/>
</dbReference>
<feature type="compositionally biased region" description="Basic and acidic residues" evidence="4">
    <location>
        <begin position="265"/>
        <end position="284"/>
    </location>
</feature>
<evidence type="ECO:0000256" key="5">
    <source>
        <dbReference type="SAM" id="SignalP"/>
    </source>
</evidence>
<dbReference type="GO" id="GO:0030510">
    <property type="term" value="P:regulation of BMP signaling pathway"/>
    <property type="evidence" value="ECO:0000318"/>
    <property type="project" value="GO_Central"/>
</dbReference>
<evidence type="ECO:0000313" key="8">
    <source>
        <dbReference type="Proteomes" id="UP000001593"/>
    </source>
</evidence>
<dbReference type="InterPro" id="IPR011992">
    <property type="entry name" value="EF-hand-dom_pair"/>
</dbReference>
<protein>
    <recommendedName>
        <fullName evidence="6">Kazal-like domain-containing protein</fullName>
    </recommendedName>
</protein>
<dbReference type="KEGG" id="nve:5503446"/>
<dbReference type="CDD" id="cd00104">
    <property type="entry name" value="KAZAL_FS"/>
    <property type="match status" value="1"/>
</dbReference>
<dbReference type="AlphaFoldDB" id="A7SV42"/>
<dbReference type="GO" id="GO:0030154">
    <property type="term" value="P:cell differentiation"/>
    <property type="evidence" value="ECO:0000318"/>
    <property type="project" value="GO_Central"/>
</dbReference>
<dbReference type="FunFam" id="3.30.60.30:FF:000148">
    <property type="entry name" value="Predicted protein"/>
    <property type="match status" value="1"/>
</dbReference>
<dbReference type="InterPro" id="IPR011048">
    <property type="entry name" value="Haem_d1_sf"/>
</dbReference>